<dbReference type="GeneID" id="25735723"/>
<name>A0A0D2LEL0_9CHLO</name>
<sequence length="232" mass="24595">MLPLLPLSKSPPSGIDLIWGQWHNLPSLPSPIRNINGMFMGALPHMMEPVWGRTMEFVGDDFYKKKMTGWGCDELIASKCRERHLADGTAGAVDQAIDLGSTAVTNVGELVSNVASTLMDTARKAVDTGKYYADTTTQAARETARSAADTATGAARSAYEAGLCCTKAQHAALGGVIVQSVLPADVSTTMRKDMPMTDKAREAAARTAERAREAARGATGPMEPSGTPIVAR</sequence>
<reference evidence="2 3" key="1">
    <citation type="journal article" date="2013" name="BMC Genomics">
        <title>Reconstruction of the lipid metabolism for the microalga Monoraphidium neglectum from its genome sequence reveals characteristics suitable for biofuel production.</title>
        <authorList>
            <person name="Bogen C."/>
            <person name="Al-Dilaimi A."/>
            <person name="Albersmeier A."/>
            <person name="Wichmann J."/>
            <person name="Grundmann M."/>
            <person name="Rupp O."/>
            <person name="Lauersen K.J."/>
            <person name="Blifernez-Klassen O."/>
            <person name="Kalinowski J."/>
            <person name="Goesmann A."/>
            <person name="Mussgnug J.H."/>
            <person name="Kruse O."/>
        </authorList>
    </citation>
    <scope>NUCLEOTIDE SEQUENCE [LARGE SCALE GENOMIC DNA]</scope>
    <source>
        <strain evidence="2 3">SAG 48.87</strain>
    </source>
</reference>
<dbReference type="KEGG" id="mng:MNEG_2845"/>
<protein>
    <recommendedName>
        <fullName evidence="4">Senescence domain-containing protein</fullName>
    </recommendedName>
</protein>
<evidence type="ECO:0008006" key="4">
    <source>
        <dbReference type="Google" id="ProtNLM"/>
    </source>
</evidence>
<keyword evidence="3" id="KW-1185">Reference proteome</keyword>
<proteinExistence type="predicted"/>
<organism evidence="2 3">
    <name type="scientific">Monoraphidium neglectum</name>
    <dbReference type="NCBI Taxonomy" id="145388"/>
    <lineage>
        <taxon>Eukaryota</taxon>
        <taxon>Viridiplantae</taxon>
        <taxon>Chlorophyta</taxon>
        <taxon>core chlorophytes</taxon>
        <taxon>Chlorophyceae</taxon>
        <taxon>CS clade</taxon>
        <taxon>Sphaeropleales</taxon>
        <taxon>Selenastraceae</taxon>
        <taxon>Monoraphidium</taxon>
    </lineage>
</organism>
<feature type="region of interest" description="Disordered" evidence="1">
    <location>
        <begin position="209"/>
        <end position="232"/>
    </location>
</feature>
<accession>A0A0D2LEL0</accession>
<dbReference type="RefSeq" id="XP_013904128.1">
    <property type="nucleotide sequence ID" value="XM_014048674.1"/>
</dbReference>
<dbReference type="AlphaFoldDB" id="A0A0D2LEL0"/>
<evidence type="ECO:0000313" key="2">
    <source>
        <dbReference type="EMBL" id="KIZ05109.1"/>
    </source>
</evidence>
<dbReference type="OrthoDB" id="532557at2759"/>
<dbReference type="Proteomes" id="UP000054498">
    <property type="component" value="Unassembled WGS sequence"/>
</dbReference>
<dbReference type="EMBL" id="KK100556">
    <property type="protein sequence ID" value="KIZ05109.1"/>
    <property type="molecule type" value="Genomic_DNA"/>
</dbReference>
<evidence type="ECO:0000256" key="1">
    <source>
        <dbReference type="SAM" id="MobiDB-lite"/>
    </source>
</evidence>
<gene>
    <name evidence="2" type="ORF">MNEG_2845</name>
</gene>
<evidence type="ECO:0000313" key="3">
    <source>
        <dbReference type="Proteomes" id="UP000054498"/>
    </source>
</evidence>